<organism evidence="3 4">
    <name type="scientific">Zongyangia hominis</name>
    <dbReference type="NCBI Taxonomy" id="2763677"/>
    <lineage>
        <taxon>Bacteria</taxon>
        <taxon>Bacillati</taxon>
        <taxon>Bacillota</taxon>
        <taxon>Clostridia</taxon>
        <taxon>Eubacteriales</taxon>
        <taxon>Oscillospiraceae</taxon>
        <taxon>Zongyangia</taxon>
    </lineage>
</organism>
<feature type="compositionally biased region" description="Pro residues" evidence="1">
    <location>
        <begin position="151"/>
        <end position="173"/>
    </location>
</feature>
<keyword evidence="2" id="KW-1133">Transmembrane helix</keyword>
<name>A0A926EF87_9FIRM</name>
<evidence type="ECO:0000256" key="2">
    <source>
        <dbReference type="SAM" id="Phobius"/>
    </source>
</evidence>
<keyword evidence="2" id="KW-0472">Membrane</keyword>
<accession>A0A926EF87</accession>
<feature type="region of interest" description="Disordered" evidence="1">
    <location>
        <begin position="91"/>
        <end position="210"/>
    </location>
</feature>
<comment type="caution">
    <text evidence="3">The sequence shown here is derived from an EMBL/GenBank/DDBJ whole genome shotgun (WGS) entry which is preliminary data.</text>
</comment>
<proteinExistence type="predicted"/>
<dbReference type="Proteomes" id="UP000660861">
    <property type="component" value="Unassembled WGS sequence"/>
</dbReference>
<evidence type="ECO:0000313" key="3">
    <source>
        <dbReference type="EMBL" id="MBC8570612.1"/>
    </source>
</evidence>
<evidence type="ECO:0000313" key="4">
    <source>
        <dbReference type="Proteomes" id="UP000660861"/>
    </source>
</evidence>
<sequence length="244" mass="25318">MEVNNSTANALKVTGTIIIVLCILAGLICAVTLKSLYIFLICIFSGLMSGLIFLGLAEIIDYLNLTETNLNLHCAEIEKLLEELVAQGKTGYDPNAPAPNPSRPTRGKGVQPLTQPRSAPASPPPTRPAPSAQPFTPPQRPVQPAVGASPSTPPAPPSAQAPVPPAPPNPAEPHTPSSGPSQPPAPSAPPQAPVPPNDAAAAGQSVSVTTSGISPQEEYFFCPNCGKKQFPGRPTCWNCGVKFE</sequence>
<feature type="transmembrane region" description="Helical" evidence="2">
    <location>
        <begin position="12"/>
        <end position="31"/>
    </location>
</feature>
<feature type="compositionally biased region" description="Pro residues" evidence="1">
    <location>
        <begin position="181"/>
        <end position="196"/>
    </location>
</feature>
<evidence type="ECO:0000256" key="1">
    <source>
        <dbReference type="SAM" id="MobiDB-lite"/>
    </source>
</evidence>
<feature type="transmembrane region" description="Helical" evidence="2">
    <location>
        <begin position="36"/>
        <end position="57"/>
    </location>
</feature>
<dbReference type="EMBL" id="JACRTC010000004">
    <property type="protein sequence ID" value="MBC8570612.1"/>
    <property type="molecule type" value="Genomic_DNA"/>
</dbReference>
<protein>
    <submittedName>
        <fullName evidence="3">Uncharacterized protein</fullName>
    </submittedName>
</protein>
<reference evidence="3" key="1">
    <citation type="submission" date="2020-08" db="EMBL/GenBank/DDBJ databases">
        <title>Genome public.</title>
        <authorList>
            <person name="Liu C."/>
            <person name="Sun Q."/>
        </authorList>
    </citation>
    <scope>NUCLEOTIDE SEQUENCE</scope>
    <source>
        <strain evidence="3">NSJ-54</strain>
    </source>
</reference>
<dbReference type="AlphaFoldDB" id="A0A926EF87"/>
<gene>
    <name evidence="3" type="ORF">H8709_07170</name>
</gene>
<dbReference type="RefSeq" id="WP_262397709.1">
    <property type="nucleotide sequence ID" value="NZ_JACRTC010000004.1"/>
</dbReference>
<keyword evidence="2" id="KW-0812">Transmembrane</keyword>
<keyword evidence="4" id="KW-1185">Reference proteome</keyword>